<dbReference type="PANTHER" id="PTHR11188">
    <property type="entry name" value="ARRESTIN DOMAIN CONTAINING PROTEIN"/>
    <property type="match status" value="1"/>
</dbReference>
<sequence length="359" mass="40062">MAGNVKTFTVGYNPINEEDFFMSGDRLTGQVTLEMESDGKIQSISVKMKGKAEVKWTENHGKTSVTYHKKEKYFSIKQFIIPESHGNNAVVHGWHVYPFTFQIPAQELPSSFKASHGKIVYSLEANLSRPMRMDSKAKAHFTVFHRGNSISDPALRTPQHNIIDKKLKLFASGAVGMDVNIPQTGFKQGEGITVVAFIQNKSSRDINPKYCVYQKKSYFAMGKRRVETKDILKEVGEAIPRSTSQSVTRIITIPPTTQVSILNCSILKVEYRLRVYLDVKYASDPEIKFPIIIVPSLAGGEQPQPPEYSPYGFNAFGNPGMPGGSDFLLNPPAMNPYAPPPAYGSYALYPTLNGYDKKY</sequence>
<evidence type="ECO:0000259" key="1">
    <source>
        <dbReference type="SMART" id="SM01017"/>
    </source>
</evidence>
<evidence type="ECO:0000313" key="2">
    <source>
        <dbReference type="EMBL" id="KAG7490069.1"/>
    </source>
</evidence>
<evidence type="ECO:0000313" key="3">
    <source>
        <dbReference type="Proteomes" id="UP000693946"/>
    </source>
</evidence>
<dbReference type="Proteomes" id="UP000693946">
    <property type="component" value="Linkage Group LG5"/>
</dbReference>
<dbReference type="Pfam" id="PF02752">
    <property type="entry name" value="Arrestin_C"/>
    <property type="match status" value="1"/>
</dbReference>
<proteinExistence type="predicted"/>
<name>A0AAV6QFL2_SOLSE</name>
<reference evidence="2 3" key="1">
    <citation type="journal article" date="2021" name="Sci. Rep.">
        <title>Chromosome anchoring in Senegalese sole (Solea senegalensis) reveals sex-associated markers and genome rearrangements in flatfish.</title>
        <authorList>
            <person name="Guerrero-Cozar I."/>
            <person name="Gomez-Garrido J."/>
            <person name="Berbel C."/>
            <person name="Martinez-Blanch J.F."/>
            <person name="Alioto T."/>
            <person name="Claros M.G."/>
            <person name="Gagnaire P.A."/>
            <person name="Manchado M."/>
        </authorList>
    </citation>
    <scope>NUCLEOTIDE SEQUENCE [LARGE SCALE GENOMIC DNA]</scope>
    <source>
        <strain evidence="2">Sse05_10M</strain>
    </source>
</reference>
<dbReference type="SMART" id="SM01017">
    <property type="entry name" value="Arrestin_C"/>
    <property type="match status" value="1"/>
</dbReference>
<dbReference type="InterPro" id="IPR011022">
    <property type="entry name" value="Arrestin_C-like"/>
</dbReference>
<keyword evidence="3" id="KW-1185">Reference proteome</keyword>
<accession>A0AAV6QFL2</accession>
<dbReference type="Pfam" id="PF00339">
    <property type="entry name" value="Arrestin_N"/>
    <property type="match status" value="1"/>
</dbReference>
<dbReference type="GO" id="GO:0015031">
    <property type="term" value="P:protein transport"/>
    <property type="evidence" value="ECO:0007669"/>
    <property type="project" value="TreeGrafter"/>
</dbReference>
<dbReference type="EMBL" id="JAGKHQ010000017">
    <property type="protein sequence ID" value="KAG7490069.1"/>
    <property type="molecule type" value="Genomic_DNA"/>
</dbReference>
<dbReference type="AlphaFoldDB" id="A0AAV6QFL2"/>
<comment type="caution">
    <text evidence="2">The sequence shown here is derived from an EMBL/GenBank/DDBJ whole genome shotgun (WGS) entry which is preliminary data.</text>
</comment>
<gene>
    <name evidence="2" type="ORF">JOB18_027175</name>
</gene>
<dbReference type="InterPro" id="IPR050357">
    <property type="entry name" value="Arrestin_domain-protein"/>
</dbReference>
<protein>
    <recommendedName>
        <fullName evidence="1">Arrestin C-terminal-like domain-containing protein</fullName>
    </recommendedName>
</protein>
<dbReference type="GO" id="GO:0005886">
    <property type="term" value="C:plasma membrane"/>
    <property type="evidence" value="ECO:0007669"/>
    <property type="project" value="TreeGrafter"/>
</dbReference>
<dbReference type="GO" id="GO:0005737">
    <property type="term" value="C:cytoplasm"/>
    <property type="evidence" value="ECO:0007669"/>
    <property type="project" value="TreeGrafter"/>
</dbReference>
<organism evidence="2 3">
    <name type="scientific">Solea senegalensis</name>
    <name type="common">Senegalese sole</name>
    <dbReference type="NCBI Taxonomy" id="28829"/>
    <lineage>
        <taxon>Eukaryota</taxon>
        <taxon>Metazoa</taxon>
        <taxon>Chordata</taxon>
        <taxon>Craniata</taxon>
        <taxon>Vertebrata</taxon>
        <taxon>Euteleostomi</taxon>
        <taxon>Actinopterygii</taxon>
        <taxon>Neopterygii</taxon>
        <taxon>Teleostei</taxon>
        <taxon>Neoteleostei</taxon>
        <taxon>Acanthomorphata</taxon>
        <taxon>Carangaria</taxon>
        <taxon>Pleuronectiformes</taxon>
        <taxon>Pleuronectoidei</taxon>
        <taxon>Soleidae</taxon>
        <taxon>Solea</taxon>
    </lineage>
</organism>
<feature type="domain" description="Arrestin C-terminal-like" evidence="1">
    <location>
        <begin position="171"/>
        <end position="296"/>
    </location>
</feature>
<dbReference type="InterPro" id="IPR011021">
    <property type="entry name" value="Arrestin-like_N"/>
</dbReference>
<dbReference type="PANTHER" id="PTHR11188:SF135">
    <property type="entry name" value="ARRESTIN DOMAIN CONTAINING 3-LIKE-RELATED"/>
    <property type="match status" value="1"/>
</dbReference>